<dbReference type="HOGENOM" id="CLU_3049883_0_0_1"/>
<reference evidence="2" key="1">
    <citation type="submission" date="2013-02" db="EMBL/GenBank/DDBJ databases">
        <authorList>
            <consortium name="The Broad Institute Genome Sequencing Platform"/>
            <person name="Cuomo C."/>
            <person name="Becnel J."/>
            <person name="Sanscrainte N."/>
            <person name="Walker B."/>
            <person name="Young S.K."/>
            <person name="Zeng Q."/>
            <person name="Gargeya S."/>
            <person name="Fitzgerald M."/>
            <person name="Haas B."/>
            <person name="Abouelleil A."/>
            <person name="Alvarado L."/>
            <person name="Arachchi H.M."/>
            <person name="Berlin A.M."/>
            <person name="Chapman S.B."/>
            <person name="Dewar J."/>
            <person name="Goldberg J."/>
            <person name="Griggs A."/>
            <person name="Gujja S."/>
            <person name="Hansen M."/>
            <person name="Howarth C."/>
            <person name="Imamovic A."/>
            <person name="Larimer J."/>
            <person name="McCowan C."/>
            <person name="Murphy C."/>
            <person name="Neiman D."/>
            <person name="Pearson M."/>
            <person name="Priest M."/>
            <person name="Roberts A."/>
            <person name="Saif S."/>
            <person name="Shea T."/>
            <person name="Sisk P."/>
            <person name="Sykes S."/>
            <person name="Wortman J."/>
            <person name="Nusbaum C."/>
            <person name="Birren B."/>
        </authorList>
    </citation>
    <scope>NUCLEOTIDE SEQUENCE [LARGE SCALE GENOMIC DNA]</scope>
    <source>
        <strain evidence="2">PRA339</strain>
    </source>
</reference>
<keyword evidence="2" id="KW-1185">Reference proteome</keyword>
<gene>
    <name evidence="1" type="ORF">H312_00620</name>
</gene>
<name>A0A059F4F0_9MICR</name>
<protein>
    <submittedName>
        <fullName evidence="1">Uncharacterized protein</fullName>
    </submittedName>
</protein>
<accession>A0A059F4F0</accession>
<dbReference type="AlphaFoldDB" id="A0A059F4F0"/>
<dbReference type="Proteomes" id="UP000030655">
    <property type="component" value="Unassembled WGS sequence"/>
</dbReference>
<organism evidence="1 2">
    <name type="scientific">Anncaliia algerae PRA339</name>
    <dbReference type="NCBI Taxonomy" id="1288291"/>
    <lineage>
        <taxon>Eukaryota</taxon>
        <taxon>Fungi</taxon>
        <taxon>Fungi incertae sedis</taxon>
        <taxon>Microsporidia</taxon>
        <taxon>Tubulinosematoidea</taxon>
        <taxon>Tubulinosematidae</taxon>
        <taxon>Anncaliia</taxon>
    </lineage>
</organism>
<reference evidence="1 2" key="2">
    <citation type="submission" date="2014-03" db="EMBL/GenBank/DDBJ databases">
        <title>The Genome Sequence of Anncaliia algerae insect isolate PRA339.</title>
        <authorList>
            <consortium name="The Broad Institute Genome Sequencing Platform"/>
            <consortium name="The Broad Institute Genome Sequencing Center for Infectious Disease"/>
            <person name="Cuomo C."/>
            <person name="Becnel J."/>
            <person name="Sanscrainte N."/>
            <person name="Walker B."/>
            <person name="Young S.K."/>
            <person name="Zeng Q."/>
            <person name="Gargeya S."/>
            <person name="Fitzgerald M."/>
            <person name="Haas B."/>
            <person name="Abouelleil A."/>
            <person name="Alvarado L."/>
            <person name="Arachchi H.M."/>
            <person name="Berlin A.M."/>
            <person name="Chapman S.B."/>
            <person name="Dewar J."/>
            <person name="Goldberg J."/>
            <person name="Griggs A."/>
            <person name="Gujja S."/>
            <person name="Hansen M."/>
            <person name="Howarth C."/>
            <person name="Imamovic A."/>
            <person name="Larimer J."/>
            <person name="McCowan C."/>
            <person name="Murphy C."/>
            <person name="Neiman D."/>
            <person name="Pearson M."/>
            <person name="Priest M."/>
            <person name="Roberts A."/>
            <person name="Saif S."/>
            <person name="Shea T."/>
            <person name="Sisk P."/>
            <person name="Sykes S."/>
            <person name="Wortman J."/>
            <person name="Nusbaum C."/>
            <person name="Birren B."/>
        </authorList>
    </citation>
    <scope>NUCLEOTIDE SEQUENCE [LARGE SCALE GENOMIC DNA]</scope>
    <source>
        <strain evidence="1 2">PRA339</strain>
    </source>
</reference>
<proteinExistence type="predicted"/>
<dbReference type="EMBL" id="KK365134">
    <property type="protein sequence ID" value="KCZ81977.1"/>
    <property type="molecule type" value="Genomic_DNA"/>
</dbReference>
<evidence type="ECO:0000313" key="2">
    <source>
        <dbReference type="Proteomes" id="UP000030655"/>
    </source>
</evidence>
<evidence type="ECO:0000313" key="1">
    <source>
        <dbReference type="EMBL" id="KCZ81977.1"/>
    </source>
</evidence>
<sequence length="54" mass="6234">MIPDKKESTIGLIICSQVASNSRIGTDEHNFYSNLNNFNFVHHSVCHKYEYCDL</sequence>
<dbReference type="OrthoDB" id="10052789at2759"/>
<dbReference type="VEuPathDB" id="MicrosporidiaDB:H312_00620"/>